<feature type="coiled-coil region" evidence="17">
    <location>
        <begin position="263"/>
        <end position="357"/>
    </location>
</feature>
<evidence type="ECO:0000256" key="9">
    <source>
        <dbReference type="ARBA" id="ARBA00022989"/>
    </source>
</evidence>
<dbReference type="Pfam" id="PF03280">
    <property type="entry name" value="Lipase_chap"/>
    <property type="match status" value="1"/>
</dbReference>
<keyword evidence="11 16" id="KW-0472">Membrane</keyword>
<name>A0A1R4EIP4_9GAMM</name>
<dbReference type="EMBL" id="FUGD01000140">
    <property type="protein sequence ID" value="SJM38340.1"/>
    <property type="molecule type" value="Genomic_DNA"/>
</dbReference>
<dbReference type="InterPro" id="IPR004961">
    <property type="entry name" value="Lipase_chaperone"/>
</dbReference>
<evidence type="ECO:0000256" key="1">
    <source>
        <dbReference type="ARBA" id="ARBA00003280"/>
    </source>
</evidence>
<dbReference type="AlphaFoldDB" id="A0A1R4EIP4"/>
<evidence type="ECO:0000256" key="8">
    <source>
        <dbReference type="ARBA" id="ARBA00022963"/>
    </source>
</evidence>
<keyword evidence="9 16" id="KW-1133">Transmembrane helix</keyword>
<protein>
    <recommendedName>
        <fullName evidence="4 16">Lipase chaperone</fullName>
    </recommendedName>
    <alternativeName>
        <fullName evidence="16">Lipase activator protein</fullName>
    </alternativeName>
    <alternativeName>
        <fullName evidence="15 16">Lipase foldase</fullName>
    </alternativeName>
    <alternativeName>
        <fullName evidence="13 16">Lipase helper protein</fullName>
    </alternativeName>
    <alternativeName>
        <fullName evidence="14 16">Lipase modulator</fullName>
    </alternativeName>
</protein>
<evidence type="ECO:0000256" key="10">
    <source>
        <dbReference type="ARBA" id="ARBA00023098"/>
    </source>
</evidence>
<evidence type="ECO:0000256" key="17">
    <source>
        <dbReference type="SAM" id="Coils"/>
    </source>
</evidence>
<comment type="function">
    <text evidence="1 16">May be involved in the folding of the extracellular lipase during its passage through the periplasm.</text>
</comment>
<comment type="similarity">
    <text evidence="3 16">Belongs to the lipase chaperone family.</text>
</comment>
<evidence type="ECO:0000256" key="6">
    <source>
        <dbReference type="ARBA" id="ARBA00022519"/>
    </source>
</evidence>
<keyword evidence="6 16" id="KW-0997">Cell inner membrane</keyword>
<evidence type="ECO:0000256" key="16">
    <source>
        <dbReference type="HAMAP-Rule" id="MF_00790"/>
    </source>
</evidence>
<evidence type="ECO:0000256" key="4">
    <source>
        <dbReference type="ARBA" id="ARBA00019692"/>
    </source>
</evidence>
<keyword evidence="7 16" id="KW-0812">Transmembrane</keyword>
<proteinExistence type="inferred from homology"/>
<evidence type="ECO:0000256" key="7">
    <source>
        <dbReference type="ARBA" id="ARBA00022692"/>
    </source>
</evidence>
<comment type="subcellular location">
    <subcellularLocation>
        <location evidence="2">Cell inner membrane</location>
        <topology evidence="2">Single-pass membrane protein</topology>
        <orientation evidence="2">Periplasmic side</orientation>
    </subcellularLocation>
</comment>
<keyword evidence="8 16" id="KW-0442">Lipid degradation</keyword>
<evidence type="ECO:0000256" key="15">
    <source>
        <dbReference type="ARBA" id="ARBA00033028"/>
    </source>
</evidence>
<evidence type="ECO:0000256" key="12">
    <source>
        <dbReference type="ARBA" id="ARBA00023186"/>
    </source>
</evidence>
<sequence length="373" mass="42387">MTNKPNRKGFWLLLAGLIMLAVLVLLLIMVRLNANKQPSTSKSNSSTSDTLETQELTLDPSTDALIEDLPYQPEKFITGVEDLPRSLQGTEVDGEIIITDKAELVATRGLRRLYDYFLSALGEEDSETIDARVEAYLLNTTPQPAANEAITLYHQYQTYLKQVSAIQSQFGTPANSIDALKKAEQGEVDIEAIERQQKQIKAVRNQLFSSKVDAAFFGTEDELQAYNKQMLKIAQDKSLSTAQKQQAKQKYLQNLPDSLTKQQAEQQANLQQLMTRTEQMKKRGADEQQLLEMRTELVGVEAAQRLAKLDKQTQDFDRRFEDYQQQKQKITASRASATQKQQQIKALEQKLFSDNEQKRLVGYEHFKNQSQSQ</sequence>
<dbReference type="STRING" id="1945520.A1019T_02330"/>
<keyword evidence="19" id="KW-1185">Reference proteome</keyword>
<evidence type="ECO:0000313" key="19">
    <source>
        <dbReference type="Proteomes" id="UP000188169"/>
    </source>
</evidence>
<keyword evidence="12 16" id="KW-0143">Chaperone</keyword>
<accession>A0A1R4EIP4</accession>
<dbReference type="GO" id="GO:0006457">
    <property type="term" value="P:protein folding"/>
    <property type="evidence" value="ECO:0007669"/>
    <property type="project" value="UniProtKB-UniRule"/>
</dbReference>
<dbReference type="OrthoDB" id="7025807at2"/>
<dbReference type="GO" id="GO:0016042">
    <property type="term" value="P:lipid catabolic process"/>
    <property type="evidence" value="ECO:0007669"/>
    <property type="project" value="UniProtKB-UniRule"/>
</dbReference>
<evidence type="ECO:0000256" key="13">
    <source>
        <dbReference type="ARBA" id="ARBA00030948"/>
    </source>
</evidence>
<keyword evidence="10 16" id="KW-0443">Lipid metabolism</keyword>
<evidence type="ECO:0000256" key="11">
    <source>
        <dbReference type="ARBA" id="ARBA00023136"/>
    </source>
</evidence>
<organism evidence="18 19">
    <name type="scientific">Psychrobacter pasteurii</name>
    <dbReference type="NCBI Taxonomy" id="1945520"/>
    <lineage>
        <taxon>Bacteria</taxon>
        <taxon>Pseudomonadati</taxon>
        <taxon>Pseudomonadota</taxon>
        <taxon>Gammaproteobacteria</taxon>
        <taxon>Moraxellales</taxon>
        <taxon>Moraxellaceae</taxon>
        <taxon>Psychrobacter</taxon>
    </lineage>
</organism>
<keyword evidence="5 16" id="KW-1003">Cell membrane</keyword>
<dbReference type="HAMAP" id="MF_00790">
    <property type="entry name" value="Lipase_chap"/>
    <property type="match status" value="1"/>
</dbReference>
<evidence type="ECO:0000256" key="2">
    <source>
        <dbReference type="ARBA" id="ARBA00004383"/>
    </source>
</evidence>
<dbReference type="NCBIfam" id="NF002334">
    <property type="entry name" value="PRK01294.1-2"/>
    <property type="match status" value="1"/>
</dbReference>
<keyword evidence="17" id="KW-0175">Coiled coil</keyword>
<reference evidence="19" key="1">
    <citation type="submission" date="2017-02" db="EMBL/GenBank/DDBJ databases">
        <authorList>
            <person name="Mornico D."/>
        </authorList>
    </citation>
    <scope>NUCLEOTIDE SEQUENCE [LARGE SCALE GENOMIC DNA]</scope>
</reference>
<dbReference type="SUPFAM" id="SSF158855">
    <property type="entry name" value="Lipase chaperone-like"/>
    <property type="match status" value="1"/>
</dbReference>
<evidence type="ECO:0000256" key="14">
    <source>
        <dbReference type="ARBA" id="ARBA00031542"/>
    </source>
</evidence>
<gene>
    <name evidence="16 18" type="primary">lifO</name>
    <name evidence="18" type="ORF">A1019T_02330</name>
</gene>
<evidence type="ECO:0000256" key="5">
    <source>
        <dbReference type="ARBA" id="ARBA00022475"/>
    </source>
</evidence>
<dbReference type="RefSeq" id="WP_077449692.1">
    <property type="nucleotide sequence ID" value="NZ_FUGD01000140.1"/>
</dbReference>
<evidence type="ECO:0000313" key="18">
    <source>
        <dbReference type="EMBL" id="SJM38340.1"/>
    </source>
</evidence>
<dbReference type="Proteomes" id="UP000188169">
    <property type="component" value="Unassembled WGS sequence"/>
</dbReference>
<dbReference type="GO" id="GO:0005886">
    <property type="term" value="C:plasma membrane"/>
    <property type="evidence" value="ECO:0007669"/>
    <property type="project" value="UniProtKB-SubCell"/>
</dbReference>
<dbReference type="GO" id="GO:0051082">
    <property type="term" value="F:unfolded protein binding"/>
    <property type="evidence" value="ECO:0007669"/>
    <property type="project" value="UniProtKB-UniRule"/>
</dbReference>
<evidence type="ECO:0000256" key="3">
    <source>
        <dbReference type="ARBA" id="ARBA00010358"/>
    </source>
</evidence>